<dbReference type="AlphaFoldDB" id="A0A1I7XIK4"/>
<keyword evidence="1" id="KW-1185">Reference proteome</keyword>
<evidence type="ECO:0000313" key="2">
    <source>
        <dbReference type="WBParaSite" id="Hba_17145"/>
    </source>
</evidence>
<protein>
    <submittedName>
        <fullName evidence="2">Histone-lysine N-methyltransferase SETMAR</fullName>
    </submittedName>
</protein>
<dbReference type="WBParaSite" id="Hba_17145">
    <property type="protein sequence ID" value="Hba_17145"/>
    <property type="gene ID" value="Hba_17145"/>
</dbReference>
<sequence>MKLQNTSPNRSCIERRSWSVLDARQVESSTTTWILAKLSQQRSITTKSTKYTKSYNICAQHWSIERDPILFHDNARPHVPQMTLQKLNEWPTEF</sequence>
<proteinExistence type="predicted"/>
<dbReference type="Proteomes" id="UP000095283">
    <property type="component" value="Unplaced"/>
</dbReference>
<evidence type="ECO:0000313" key="1">
    <source>
        <dbReference type="Proteomes" id="UP000095283"/>
    </source>
</evidence>
<accession>A0A1I7XIK4</accession>
<organism evidence="1 2">
    <name type="scientific">Heterorhabditis bacteriophora</name>
    <name type="common">Entomopathogenic nematode worm</name>
    <dbReference type="NCBI Taxonomy" id="37862"/>
    <lineage>
        <taxon>Eukaryota</taxon>
        <taxon>Metazoa</taxon>
        <taxon>Ecdysozoa</taxon>
        <taxon>Nematoda</taxon>
        <taxon>Chromadorea</taxon>
        <taxon>Rhabditida</taxon>
        <taxon>Rhabditina</taxon>
        <taxon>Rhabditomorpha</taxon>
        <taxon>Strongyloidea</taxon>
        <taxon>Heterorhabditidae</taxon>
        <taxon>Heterorhabditis</taxon>
    </lineage>
</organism>
<reference evidence="2" key="1">
    <citation type="submission" date="2016-11" db="UniProtKB">
        <authorList>
            <consortium name="WormBaseParasite"/>
        </authorList>
    </citation>
    <scope>IDENTIFICATION</scope>
</reference>
<name>A0A1I7XIK4_HETBA</name>